<dbReference type="EMBL" id="JBHSTI010000008">
    <property type="protein sequence ID" value="MFC6238905.1"/>
    <property type="molecule type" value="Genomic_DNA"/>
</dbReference>
<comment type="caution">
    <text evidence="3">The sequence shown here is derived from an EMBL/GenBank/DDBJ whole genome shotgun (WGS) entry which is preliminary data.</text>
</comment>
<dbReference type="InterPro" id="IPR003594">
    <property type="entry name" value="HATPase_dom"/>
</dbReference>
<evidence type="ECO:0000313" key="3">
    <source>
        <dbReference type="EMBL" id="MFC6238905.1"/>
    </source>
</evidence>
<evidence type="ECO:0000256" key="1">
    <source>
        <dbReference type="SAM" id="MobiDB-lite"/>
    </source>
</evidence>
<gene>
    <name evidence="3" type="ORF">ACFQGU_13530</name>
</gene>
<keyword evidence="4" id="KW-1185">Reference proteome</keyword>
<dbReference type="Gene3D" id="3.30.565.10">
    <property type="entry name" value="Histidine kinase-like ATPase, C-terminal domain"/>
    <property type="match status" value="1"/>
</dbReference>
<name>A0ABW1T464_9ACTN</name>
<dbReference type="Pfam" id="PF13581">
    <property type="entry name" value="HATPase_c_2"/>
    <property type="match status" value="1"/>
</dbReference>
<feature type="region of interest" description="Disordered" evidence="1">
    <location>
        <begin position="120"/>
        <end position="144"/>
    </location>
</feature>
<proteinExistence type="predicted"/>
<reference evidence="4" key="1">
    <citation type="journal article" date="2019" name="Int. J. Syst. Evol. Microbiol.">
        <title>The Global Catalogue of Microorganisms (GCM) 10K type strain sequencing project: providing services to taxonomists for standard genome sequencing and annotation.</title>
        <authorList>
            <consortium name="The Broad Institute Genomics Platform"/>
            <consortium name="The Broad Institute Genome Sequencing Center for Infectious Disease"/>
            <person name="Wu L."/>
            <person name="Ma J."/>
        </authorList>
    </citation>
    <scope>NUCLEOTIDE SEQUENCE [LARGE SCALE GENOMIC DNA]</scope>
    <source>
        <strain evidence="4">CGMCC 4.7317</strain>
    </source>
</reference>
<keyword evidence="3" id="KW-0067">ATP-binding</keyword>
<evidence type="ECO:0000313" key="4">
    <source>
        <dbReference type="Proteomes" id="UP001596138"/>
    </source>
</evidence>
<organism evidence="3 4">
    <name type="scientific">Longivirga aurantiaca</name>
    <dbReference type="NCBI Taxonomy" id="1837743"/>
    <lineage>
        <taxon>Bacteria</taxon>
        <taxon>Bacillati</taxon>
        <taxon>Actinomycetota</taxon>
        <taxon>Actinomycetes</taxon>
        <taxon>Sporichthyales</taxon>
        <taxon>Sporichthyaceae</taxon>
        <taxon>Longivirga</taxon>
    </lineage>
</organism>
<dbReference type="Proteomes" id="UP001596138">
    <property type="component" value="Unassembled WGS sequence"/>
</dbReference>
<feature type="domain" description="Histidine kinase/HSP90-like ATPase" evidence="2">
    <location>
        <begin position="11"/>
        <end position="83"/>
    </location>
</feature>
<dbReference type="RefSeq" id="WP_386767513.1">
    <property type="nucleotide sequence ID" value="NZ_JBHSTI010000008.1"/>
</dbReference>
<dbReference type="GO" id="GO:0005524">
    <property type="term" value="F:ATP binding"/>
    <property type="evidence" value="ECO:0007669"/>
    <property type="project" value="UniProtKB-KW"/>
</dbReference>
<protein>
    <submittedName>
        <fullName evidence="3">ATP-binding protein</fullName>
    </submittedName>
</protein>
<evidence type="ECO:0000259" key="2">
    <source>
        <dbReference type="Pfam" id="PF13581"/>
    </source>
</evidence>
<dbReference type="InterPro" id="IPR036890">
    <property type="entry name" value="HATPase_C_sf"/>
</dbReference>
<accession>A0ABW1T464</accession>
<sequence length="144" mass="14634">MTQNAVRLSVPAETGWVSLVRSTAVAVASRVGFDLEQLEDIRLAVGEAAGLLAASAEPGSVIDVRLDVEDAAVLISITGRCEGSVLPSEDSFAWAVLAALVVDLWAEETPDGVTISLRASRSSATAGTTSTGTTSTGTSSADPS</sequence>
<keyword evidence="3" id="KW-0547">Nucleotide-binding</keyword>